<evidence type="ECO:0000259" key="12">
    <source>
        <dbReference type="PROSITE" id="PS50071"/>
    </source>
</evidence>
<feature type="chain" id="PRO_5042879946" description="Homeobox domain-containing protein" evidence="11">
    <location>
        <begin position="48"/>
        <end position="274"/>
    </location>
</feature>
<reference evidence="13 14" key="1">
    <citation type="journal article" date="2021" name="G3 (Bethesda)">
        <title>Improved contiguity of the threespine stickleback genome using long-read sequencing.</title>
        <authorList>
            <person name="Nath S."/>
            <person name="Shaw D.E."/>
            <person name="White M.A."/>
        </authorList>
    </citation>
    <scope>NUCLEOTIDE SEQUENCE [LARGE SCALE GENOMIC DNA]</scope>
    <source>
        <strain evidence="13 14">Lake Benthic</strain>
    </source>
</reference>
<dbReference type="SUPFAM" id="SSF46689">
    <property type="entry name" value="Homeodomain-like"/>
    <property type="match status" value="1"/>
</dbReference>
<feature type="DNA-binding region" description="Homeobox" evidence="8">
    <location>
        <begin position="178"/>
        <end position="237"/>
    </location>
</feature>
<dbReference type="GeneTree" id="ENSGT00940000156780"/>
<dbReference type="GO" id="GO:0001227">
    <property type="term" value="F:DNA-binding transcription repressor activity, RNA polymerase II-specific"/>
    <property type="evidence" value="ECO:0007669"/>
    <property type="project" value="TreeGrafter"/>
</dbReference>
<evidence type="ECO:0000256" key="8">
    <source>
        <dbReference type="PROSITE-ProRule" id="PRU00108"/>
    </source>
</evidence>
<dbReference type="Proteomes" id="UP000007635">
    <property type="component" value="Chromosome XVII"/>
</dbReference>
<dbReference type="InterPro" id="IPR017970">
    <property type="entry name" value="Homeobox_CS"/>
</dbReference>
<keyword evidence="6 8" id="KW-0371">Homeobox</keyword>
<evidence type="ECO:0000256" key="9">
    <source>
        <dbReference type="RuleBase" id="RU000682"/>
    </source>
</evidence>
<keyword evidence="5 8" id="KW-0238">DNA-binding</keyword>
<comment type="function">
    <text evidence="1">Sequence-specific transcription factor which is part of a developmental regulatory system that provides cells with specific positional identities on the anterior-posterior axis.</text>
</comment>
<evidence type="ECO:0000256" key="10">
    <source>
        <dbReference type="SAM" id="MobiDB-lite"/>
    </source>
</evidence>
<dbReference type="GeneID" id="120834663"/>
<feature type="compositionally biased region" description="Low complexity" evidence="10">
    <location>
        <begin position="152"/>
        <end position="165"/>
    </location>
</feature>
<dbReference type="InterPro" id="IPR009057">
    <property type="entry name" value="Homeodomain-like_sf"/>
</dbReference>
<comment type="similarity">
    <text evidence="3">Belongs to the ANF homeobox family.</text>
</comment>
<evidence type="ECO:0000313" key="13">
    <source>
        <dbReference type="Ensembl" id="ENSGACP00000031224.1"/>
    </source>
</evidence>
<dbReference type="Gene3D" id="1.10.10.60">
    <property type="entry name" value="Homeodomain-like"/>
    <property type="match status" value="1"/>
</dbReference>
<dbReference type="PANTHER" id="PTHR46966:SF1">
    <property type="entry name" value="HOMEOBOX EXPRESSED IN ES CELLS 1"/>
    <property type="match status" value="1"/>
</dbReference>
<sequence length="274" mass="31303">MEPQGSSFTWKNLFLNLIGGRCVNPPLSTQRFVSLLLLMCLTLKTCSQVTREHTLLCGVVGGEHPLMGLFFARCQQFFIVRRRALCSRGPRIERRVGSIAMASALADGRPAFSIDRILGLELQRPGNGLKLHRPWAEIGSEKESRGNVTCSPQQQQQQQQQHPQQMNSPRPTSNWYIGRRPRTAFTNSQVNVLETVFQVNCYPGIQLREQLAGRLDLDEDRIQIWFQNRRAKLRRSLRETRLRRVQTAVADVGVGGRVKAERDPVVEKEEERCR</sequence>
<evidence type="ECO:0000256" key="5">
    <source>
        <dbReference type="ARBA" id="ARBA00023125"/>
    </source>
</evidence>
<dbReference type="GO" id="GO:0021983">
    <property type="term" value="P:pituitary gland development"/>
    <property type="evidence" value="ECO:0007669"/>
    <property type="project" value="TreeGrafter"/>
</dbReference>
<evidence type="ECO:0000256" key="4">
    <source>
        <dbReference type="ARBA" id="ARBA00022473"/>
    </source>
</evidence>
<organism evidence="13 14">
    <name type="scientific">Gasterosteus aculeatus aculeatus</name>
    <name type="common">three-spined stickleback</name>
    <dbReference type="NCBI Taxonomy" id="481459"/>
    <lineage>
        <taxon>Eukaryota</taxon>
        <taxon>Metazoa</taxon>
        <taxon>Chordata</taxon>
        <taxon>Craniata</taxon>
        <taxon>Vertebrata</taxon>
        <taxon>Euteleostomi</taxon>
        <taxon>Actinopterygii</taxon>
        <taxon>Neopterygii</taxon>
        <taxon>Teleostei</taxon>
        <taxon>Neoteleostei</taxon>
        <taxon>Acanthomorphata</taxon>
        <taxon>Eupercaria</taxon>
        <taxon>Perciformes</taxon>
        <taxon>Cottioidei</taxon>
        <taxon>Gasterosteales</taxon>
        <taxon>Gasterosteidae</taxon>
        <taxon>Gasterosteus</taxon>
    </lineage>
</organism>
<feature type="domain" description="Homeobox" evidence="12">
    <location>
        <begin position="176"/>
        <end position="236"/>
    </location>
</feature>
<dbReference type="InterPro" id="IPR043402">
    <property type="entry name" value="Hesx1"/>
</dbReference>
<dbReference type="Pfam" id="PF00046">
    <property type="entry name" value="Homeodomain"/>
    <property type="match status" value="1"/>
</dbReference>
<name>A0AAQ4NX97_GASAC</name>
<keyword evidence="7 8" id="KW-0539">Nucleus</keyword>
<reference evidence="13" key="2">
    <citation type="submission" date="2025-08" db="UniProtKB">
        <authorList>
            <consortium name="Ensembl"/>
        </authorList>
    </citation>
    <scope>IDENTIFICATION</scope>
</reference>
<evidence type="ECO:0000256" key="11">
    <source>
        <dbReference type="SAM" id="SignalP"/>
    </source>
</evidence>
<feature type="signal peptide" evidence="11">
    <location>
        <begin position="1"/>
        <end position="47"/>
    </location>
</feature>
<evidence type="ECO:0000313" key="14">
    <source>
        <dbReference type="Proteomes" id="UP000007635"/>
    </source>
</evidence>
<dbReference type="InterPro" id="IPR001356">
    <property type="entry name" value="HD"/>
</dbReference>
<evidence type="ECO:0000256" key="1">
    <source>
        <dbReference type="ARBA" id="ARBA00003263"/>
    </source>
</evidence>
<evidence type="ECO:0000256" key="6">
    <source>
        <dbReference type="ARBA" id="ARBA00023155"/>
    </source>
</evidence>
<dbReference type="SMART" id="SM00389">
    <property type="entry name" value="HOX"/>
    <property type="match status" value="1"/>
</dbReference>
<feature type="compositionally biased region" description="Polar residues" evidence="10">
    <location>
        <begin position="166"/>
        <end position="175"/>
    </location>
</feature>
<dbReference type="FunFam" id="1.10.10.60:FF:000214">
    <property type="entry name" value="Homeobox expressed in ES cells 1"/>
    <property type="match status" value="1"/>
</dbReference>
<comment type="subcellular location">
    <subcellularLocation>
        <location evidence="2 8 9">Nucleus</location>
    </subcellularLocation>
</comment>
<protein>
    <recommendedName>
        <fullName evidence="12">Homeobox domain-containing protein</fullName>
    </recommendedName>
</protein>
<evidence type="ECO:0000256" key="7">
    <source>
        <dbReference type="ARBA" id="ARBA00023242"/>
    </source>
</evidence>
<keyword evidence="4" id="KW-0217">Developmental protein</keyword>
<dbReference type="AlphaFoldDB" id="A0AAQ4NX97"/>
<evidence type="ECO:0000256" key="3">
    <source>
        <dbReference type="ARBA" id="ARBA00006791"/>
    </source>
</evidence>
<dbReference type="GO" id="GO:0000978">
    <property type="term" value="F:RNA polymerase II cis-regulatory region sequence-specific DNA binding"/>
    <property type="evidence" value="ECO:0007669"/>
    <property type="project" value="TreeGrafter"/>
</dbReference>
<dbReference type="RefSeq" id="XP_040058703.1">
    <property type="nucleotide sequence ID" value="XM_040202769.1"/>
</dbReference>
<keyword evidence="11" id="KW-0732">Signal</keyword>
<reference evidence="13" key="3">
    <citation type="submission" date="2025-09" db="UniProtKB">
        <authorList>
            <consortium name="Ensembl"/>
        </authorList>
    </citation>
    <scope>IDENTIFICATION</scope>
</reference>
<dbReference type="PANTHER" id="PTHR46966">
    <property type="entry name" value="HOMEOBOX EXPRESSED IN ES CELLS 1"/>
    <property type="match status" value="1"/>
</dbReference>
<feature type="region of interest" description="Disordered" evidence="10">
    <location>
        <begin position="142"/>
        <end position="178"/>
    </location>
</feature>
<dbReference type="KEGG" id="gat:120834663"/>
<accession>A0AAQ4NX97</accession>
<dbReference type="CDD" id="cd00086">
    <property type="entry name" value="homeodomain"/>
    <property type="match status" value="1"/>
</dbReference>
<dbReference type="Ensembl" id="ENSGACT00000040967.1">
    <property type="protein sequence ID" value="ENSGACP00000031224.1"/>
    <property type="gene ID" value="ENSGACG00000024190.1"/>
</dbReference>
<dbReference type="PROSITE" id="PS00027">
    <property type="entry name" value="HOMEOBOX_1"/>
    <property type="match status" value="1"/>
</dbReference>
<proteinExistence type="inferred from homology"/>
<dbReference type="CTD" id="8820"/>
<dbReference type="PROSITE" id="PS50071">
    <property type="entry name" value="HOMEOBOX_2"/>
    <property type="match status" value="1"/>
</dbReference>
<keyword evidence="14" id="KW-1185">Reference proteome</keyword>
<dbReference type="GO" id="GO:0005634">
    <property type="term" value="C:nucleus"/>
    <property type="evidence" value="ECO:0007669"/>
    <property type="project" value="UniProtKB-SubCell"/>
</dbReference>
<evidence type="ECO:0000256" key="2">
    <source>
        <dbReference type="ARBA" id="ARBA00004123"/>
    </source>
</evidence>